<dbReference type="Gene3D" id="3.40.50.720">
    <property type="entry name" value="NAD(P)-binding Rossmann-like Domain"/>
    <property type="match status" value="1"/>
</dbReference>
<dbReference type="GO" id="GO:0006694">
    <property type="term" value="P:steroid biosynthetic process"/>
    <property type="evidence" value="ECO:0007669"/>
    <property type="project" value="InterPro"/>
</dbReference>
<dbReference type="Pfam" id="PF01073">
    <property type="entry name" value="3Beta_HSD"/>
    <property type="match status" value="1"/>
</dbReference>
<protein>
    <submittedName>
        <fullName evidence="4">Erg26, C-3 sterol dehydrogenase</fullName>
    </submittedName>
</protein>
<keyword evidence="2" id="KW-0560">Oxidoreductase</keyword>
<sequence>MNSYLITGGCGLQGSHIVEKLLQTQPGCKIAVMARNPTVNTFPGVEYLKGDITSAVDVEAVLAATRPTVVFHCAGAMTVGRKAIGDEAVRKINVDGTRLMVDASKRFGVKAFVFTSSASVAQKGKGGWADLQNCDETFPTVEESDGGLIYPRSKAASERLVLAADDQMGMRTVSLRPAVIYGERDNDQIPNFMAKYRAGLGRLQIGDNTNLFSFTYGGNAADAHLLAAEKLLRPDPSGVGGEAFFITNGEPRPFWDFPWAIMRAAGDTTPREQVRVVPRTLALAVAFIAEWFAWLTGSKPFITVPIVKYTTMHRWYNIAKARERLGYEPKVDFEEGIRRGVMWYTEHIEGKSHAE</sequence>
<organism evidence="4 5">
    <name type="scientific">Coniochaeta pulveracea</name>
    <dbReference type="NCBI Taxonomy" id="177199"/>
    <lineage>
        <taxon>Eukaryota</taxon>
        <taxon>Fungi</taxon>
        <taxon>Dikarya</taxon>
        <taxon>Ascomycota</taxon>
        <taxon>Pezizomycotina</taxon>
        <taxon>Sordariomycetes</taxon>
        <taxon>Sordariomycetidae</taxon>
        <taxon>Coniochaetales</taxon>
        <taxon>Coniochaetaceae</taxon>
        <taxon>Coniochaeta</taxon>
    </lineage>
</organism>
<comment type="similarity">
    <text evidence="1">Belongs to the 3-beta-HSD family.</text>
</comment>
<dbReference type="SMART" id="SM00822">
    <property type="entry name" value="PKS_KR"/>
    <property type="match status" value="1"/>
</dbReference>
<dbReference type="InterPro" id="IPR057326">
    <property type="entry name" value="KR_dom"/>
</dbReference>
<proteinExistence type="inferred from homology"/>
<dbReference type="PANTHER" id="PTHR43245">
    <property type="entry name" value="BIFUNCTIONAL POLYMYXIN RESISTANCE PROTEIN ARNA"/>
    <property type="match status" value="1"/>
</dbReference>
<accession>A0A420Y882</accession>
<dbReference type="InterPro" id="IPR002225">
    <property type="entry name" value="3Beta_OHSteriod_DH/Estase"/>
</dbReference>
<dbReference type="InterPro" id="IPR036291">
    <property type="entry name" value="NAD(P)-bd_dom_sf"/>
</dbReference>
<dbReference type="Proteomes" id="UP000275385">
    <property type="component" value="Unassembled WGS sequence"/>
</dbReference>
<comment type="caution">
    <text evidence="4">The sequence shown here is derived from an EMBL/GenBank/DDBJ whole genome shotgun (WGS) entry which is preliminary data.</text>
</comment>
<gene>
    <name evidence="4" type="primary">ERG26_2</name>
    <name evidence="4" type="ORF">DL546_006430</name>
</gene>
<dbReference type="AlphaFoldDB" id="A0A420Y882"/>
<dbReference type="GO" id="GO:0016616">
    <property type="term" value="F:oxidoreductase activity, acting on the CH-OH group of donors, NAD or NADP as acceptor"/>
    <property type="evidence" value="ECO:0007669"/>
    <property type="project" value="InterPro"/>
</dbReference>
<dbReference type="EMBL" id="QVQW01000035">
    <property type="protein sequence ID" value="RKU44063.1"/>
    <property type="molecule type" value="Genomic_DNA"/>
</dbReference>
<dbReference type="PANTHER" id="PTHR43245:SF51">
    <property type="entry name" value="SHORT CHAIN DEHYDROGENASE_REDUCTASE FAMILY 42E, MEMBER 2"/>
    <property type="match status" value="1"/>
</dbReference>
<feature type="domain" description="Ketoreductase" evidence="3">
    <location>
        <begin position="2"/>
        <end position="183"/>
    </location>
</feature>
<evidence type="ECO:0000313" key="4">
    <source>
        <dbReference type="EMBL" id="RKU44063.1"/>
    </source>
</evidence>
<keyword evidence="5" id="KW-1185">Reference proteome</keyword>
<name>A0A420Y882_9PEZI</name>
<evidence type="ECO:0000256" key="2">
    <source>
        <dbReference type="ARBA" id="ARBA00023002"/>
    </source>
</evidence>
<reference evidence="4 5" key="1">
    <citation type="submission" date="2018-08" db="EMBL/GenBank/DDBJ databases">
        <title>Draft genome of the lignicolous fungus Coniochaeta pulveracea.</title>
        <authorList>
            <person name="Borstlap C.J."/>
            <person name="De Witt R.N."/>
            <person name="Botha A."/>
            <person name="Volschenk H."/>
        </authorList>
    </citation>
    <scope>NUCLEOTIDE SEQUENCE [LARGE SCALE GENOMIC DNA]</scope>
    <source>
        <strain evidence="4 5">CAB683</strain>
    </source>
</reference>
<dbReference type="InterPro" id="IPR050177">
    <property type="entry name" value="Lipid_A_modif_metabolic_enz"/>
</dbReference>
<dbReference type="SUPFAM" id="SSF51735">
    <property type="entry name" value="NAD(P)-binding Rossmann-fold domains"/>
    <property type="match status" value="1"/>
</dbReference>
<evidence type="ECO:0000256" key="1">
    <source>
        <dbReference type="ARBA" id="ARBA00009219"/>
    </source>
</evidence>
<evidence type="ECO:0000259" key="3">
    <source>
        <dbReference type="SMART" id="SM00822"/>
    </source>
</evidence>
<dbReference type="STRING" id="177199.A0A420Y882"/>
<dbReference type="OrthoDB" id="10058185at2759"/>
<evidence type="ECO:0000313" key="5">
    <source>
        <dbReference type="Proteomes" id="UP000275385"/>
    </source>
</evidence>